<keyword evidence="2" id="KW-0808">Transferase</keyword>
<dbReference type="AlphaFoldDB" id="A0A0R1ZHL8"/>
<dbReference type="Proteomes" id="UP000051679">
    <property type="component" value="Unassembled WGS sequence"/>
</dbReference>
<dbReference type="RefSeq" id="WP_054675889.1">
    <property type="nucleotide sequence ID" value="NZ_AYYO01000056.1"/>
</dbReference>
<dbReference type="Pfam" id="PF00583">
    <property type="entry name" value="Acetyltransf_1"/>
    <property type="match status" value="1"/>
</dbReference>
<dbReference type="PANTHER" id="PTHR43415:SF3">
    <property type="entry name" value="GNAT-FAMILY ACETYLTRANSFERASE"/>
    <property type="match status" value="1"/>
</dbReference>
<dbReference type="InterPro" id="IPR000182">
    <property type="entry name" value="GNAT_dom"/>
</dbReference>
<sequence length="168" mass="18662">MTTESVQFRLAEHDDLPDIVAIYNQNIASHMVTAEIEPVTVMEREDWFAQHTPDKWPMWVATRGGQVVGWVSLSQWNTRAAYSGTAEISIYIDAAAKGQHIGTLAVQWAEAHAAAARINTIITLIIGANKPSIGLFKKLGYEQWGFLPAVMRFADRNQDLVLLGKTLV</sequence>
<dbReference type="PROSITE" id="PS51186">
    <property type="entry name" value="GNAT"/>
    <property type="match status" value="1"/>
</dbReference>
<comment type="caution">
    <text evidence="2">The sequence shown here is derived from an EMBL/GenBank/DDBJ whole genome shotgun (WGS) entry which is preliminary data.</text>
</comment>
<dbReference type="GO" id="GO:0016747">
    <property type="term" value="F:acyltransferase activity, transferring groups other than amino-acyl groups"/>
    <property type="evidence" value="ECO:0007669"/>
    <property type="project" value="InterPro"/>
</dbReference>
<gene>
    <name evidence="2" type="ORF">FC18_GL000603</name>
</gene>
<reference evidence="2 3" key="1">
    <citation type="journal article" date="2015" name="Genome Announc.">
        <title>Expanding the biotechnology potential of lactobacilli through comparative genomics of 213 strains and associated genera.</title>
        <authorList>
            <person name="Sun Z."/>
            <person name="Harris H.M."/>
            <person name="McCann A."/>
            <person name="Guo C."/>
            <person name="Argimon S."/>
            <person name="Zhang W."/>
            <person name="Yang X."/>
            <person name="Jeffery I.B."/>
            <person name="Cooney J.C."/>
            <person name="Kagawa T.F."/>
            <person name="Liu W."/>
            <person name="Song Y."/>
            <person name="Salvetti E."/>
            <person name="Wrobel A."/>
            <person name="Rasinkangas P."/>
            <person name="Parkhill J."/>
            <person name="Rea M.C."/>
            <person name="O'Sullivan O."/>
            <person name="Ritari J."/>
            <person name="Douillard F.P."/>
            <person name="Paul Ross R."/>
            <person name="Yang R."/>
            <person name="Briner A.E."/>
            <person name="Felis G.E."/>
            <person name="de Vos W.M."/>
            <person name="Barrangou R."/>
            <person name="Klaenhammer T.R."/>
            <person name="Caufield P.W."/>
            <person name="Cui Y."/>
            <person name="Zhang H."/>
            <person name="O'Toole P.W."/>
        </authorList>
    </citation>
    <scope>NUCLEOTIDE SEQUENCE [LARGE SCALE GENOMIC DNA]</scope>
    <source>
        <strain evidence="2 3">DSM 20505</strain>
    </source>
</reference>
<accession>A0A0R1ZHL8</accession>
<feature type="domain" description="N-acetyltransferase" evidence="1">
    <location>
        <begin position="6"/>
        <end position="168"/>
    </location>
</feature>
<dbReference type="CDD" id="cd04301">
    <property type="entry name" value="NAT_SF"/>
    <property type="match status" value="1"/>
</dbReference>
<evidence type="ECO:0000259" key="1">
    <source>
        <dbReference type="PROSITE" id="PS51186"/>
    </source>
</evidence>
<name>A0A0R1ZHL8_9LACO</name>
<keyword evidence="3" id="KW-1185">Reference proteome</keyword>
<dbReference type="STRING" id="1291052.FC18_GL000603"/>
<dbReference type="OrthoDB" id="9798006at2"/>
<dbReference type="PATRIC" id="fig|1291052.5.peg.615"/>
<evidence type="ECO:0000313" key="2">
    <source>
        <dbReference type="EMBL" id="KRM54382.1"/>
    </source>
</evidence>
<dbReference type="PANTHER" id="PTHR43415">
    <property type="entry name" value="SPERMIDINE N(1)-ACETYLTRANSFERASE"/>
    <property type="match status" value="1"/>
</dbReference>
<organism evidence="2 3">
    <name type="scientific">Lacticaseibacillus sharpeae JCM 1186 = DSM 20505</name>
    <dbReference type="NCBI Taxonomy" id="1291052"/>
    <lineage>
        <taxon>Bacteria</taxon>
        <taxon>Bacillati</taxon>
        <taxon>Bacillota</taxon>
        <taxon>Bacilli</taxon>
        <taxon>Lactobacillales</taxon>
        <taxon>Lactobacillaceae</taxon>
        <taxon>Lacticaseibacillus</taxon>
    </lineage>
</organism>
<dbReference type="SUPFAM" id="SSF55729">
    <property type="entry name" value="Acyl-CoA N-acyltransferases (Nat)"/>
    <property type="match status" value="1"/>
</dbReference>
<dbReference type="EMBL" id="AYYO01000056">
    <property type="protein sequence ID" value="KRM54382.1"/>
    <property type="molecule type" value="Genomic_DNA"/>
</dbReference>
<evidence type="ECO:0000313" key="3">
    <source>
        <dbReference type="Proteomes" id="UP000051679"/>
    </source>
</evidence>
<dbReference type="InterPro" id="IPR016181">
    <property type="entry name" value="Acyl_CoA_acyltransferase"/>
</dbReference>
<protein>
    <submittedName>
        <fullName evidence="2">Phosphinothricin N-acetyltransferase</fullName>
    </submittedName>
</protein>
<proteinExistence type="predicted"/>
<dbReference type="Gene3D" id="3.40.630.30">
    <property type="match status" value="1"/>
</dbReference>